<evidence type="ECO:0008006" key="2">
    <source>
        <dbReference type="Google" id="ProtNLM"/>
    </source>
</evidence>
<dbReference type="AlphaFoldDB" id="A0AAW2L949"/>
<name>A0AAW2L949_9LAMI</name>
<reference evidence="1" key="1">
    <citation type="submission" date="2020-06" db="EMBL/GenBank/DDBJ databases">
        <authorList>
            <person name="Li T."/>
            <person name="Hu X."/>
            <person name="Zhang T."/>
            <person name="Song X."/>
            <person name="Zhang H."/>
            <person name="Dai N."/>
            <person name="Sheng W."/>
            <person name="Hou X."/>
            <person name="Wei L."/>
        </authorList>
    </citation>
    <scope>NUCLEOTIDE SEQUENCE</scope>
    <source>
        <strain evidence="1">G01</strain>
        <tissue evidence="1">Leaf</tissue>
    </source>
</reference>
<sequence length="234" mass="26742">MRIGGGSRGFMVSQTRVSGLSFGISYLAYMISQHALVIAGDFNEILEQSEKKGGPLRAEWQIRNFWNCLTYCELHDMGFLGSPYTWCNNQREPLTMYERLDRVCSTAAWAQAFSEAQVRHLPSPNSVHSALLIELRPTIKWEPSGSRRCFRFEAAWVQKSRCEDIITKDWDRPGSLEEKLECLGARLSVWGRLVLRETKDRIARLEQELVSLKGGALTAANHTRLYETERNTPN</sequence>
<evidence type="ECO:0000313" key="1">
    <source>
        <dbReference type="EMBL" id="KAL0314691.1"/>
    </source>
</evidence>
<proteinExistence type="predicted"/>
<protein>
    <recommendedName>
        <fullName evidence="2">Endonuclease/exonuclease/phosphatase domain-containing protein</fullName>
    </recommendedName>
</protein>
<dbReference type="InterPro" id="IPR036691">
    <property type="entry name" value="Endo/exonu/phosph_ase_sf"/>
</dbReference>
<gene>
    <name evidence="1" type="ORF">Sangu_2313500</name>
</gene>
<organism evidence="1">
    <name type="scientific">Sesamum angustifolium</name>
    <dbReference type="NCBI Taxonomy" id="2727405"/>
    <lineage>
        <taxon>Eukaryota</taxon>
        <taxon>Viridiplantae</taxon>
        <taxon>Streptophyta</taxon>
        <taxon>Embryophyta</taxon>
        <taxon>Tracheophyta</taxon>
        <taxon>Spermatophyta</taxon>
        <taxon>Magnoliopsida</taxon>
        <taxon>eudicotyledons</taxon>
        <taxon>Gunneridae</taxon>
        <taxon>Pentapetalae</taxon>
        <taxon>asterids</taxon>
        <taxon>lamiids</taxon>
        <taxon>Lamiales</taxon>
        <taxon>Pedaliaceae</taxon>
        <taxon>Sesamum</taxon>
    </lineage>
</organism>
<dbReference type="EMBL" id="JACGWK010000015">
    <property type="protein sequence ID" value="KAL0314691.1"/>
    <property type="molecule type" value="Genomic_DNA"/>
</dbReference>
<dbReference type="PANTHER" id="PTHR33710:SF71">
    <property type="entry name" value="ENDONUCLEASE_EXONUCLEASE_PHOSPHATASE DOMAIN-CONTAINING PROTEIN"/>
    <property type="match status" value="1"/>
</dbReference>
<accession>A0AAW2L949</accession>
<dbReference type="PANTHER" id="PTHR33710">
    <property type="entry name" value="BNAC02G09200D PROTEIN"/>
    <property type="match status" value="1"/>
</dbReference>
<reference evidence="1" key="2">
    <citation type="journal article" date="2024" name="Plant">
        <title>Genomic evolution and insights into agronomic trait innovations of Sesamum species.</title>
        <authorList>
            <person name="Miao H."/>
            <person name="Wang L."/>
            <person name="Qu L."/>
            <person name="Liu H."/>
            <person name="Sun Y."/>
            <person name="Le M."/>
            <person name="Wang Q."/>
            <person name="Wei S."/>
            <person name="Zheng Y."/>
            <person name="Lin W."/>
            <person name="Duan Y."/>
            <person name="Cao H."/>
            <person name="Xiong S."/>
            <person name="Wang X."/>
            <person name="Wei L."/>
            <person name="Li C."/>
            <person name="Ma Q."/>
            <person name="Ju M."/>
            <person name="Zhao R."/>
            <person name="Li G."/>
            <person name="Mu C."/>
            <person name="Tian Q."/>
            <person name="Mei H."/>
            <person name="Zhang T."/>
            <person name="Gao T."/>
            <person name="Zhang H."/>
        </authorList>
    </citation>
    <scope>NUCLEOTIDE SEQUENCE</scope>
    <source>
        <strain evidence="1">G01</strain>
    </source>
</reference>
<comment type="caution">
    <text evidence="1">The sequence shown here is derived from an EMBL/GenBank/DDBJ whole genome shotgun (WGS) entry which is preliminary data.</text>
</comment>
<dbReference type="SUPFAM" id="SSF56219">
    <property type="entry name" value="DNase I-like"/>
    <property type="match status" value="1"/>
</dbReference>
<dbReference type="Gene3D" id="3.60.10.10">
    <property type="entry name" value="Endonuclease/exonuclease/phosphatase"/>
    <property type="match status" value="1"/>
</dbReference>